<evidence type="ECO:0000313" key="3">
    <source>
        <dbReference type="Proteomes" id="UP000273119"/>
    </source>
</evidence>
<evidence type="ECO:0000313" key="2">
    <source>
        <dbReference type="EMBL" id="RKW69372.1"/>
    </source>
</evidence>
<gene>
    <name evidence="2" type="ORF">DWQ67_13530</name>
</gene>
<dbReference type="EMBL" id="QQXL01000014">
    <property type="protein sequence ID" value="RKW69372.1"/>
    <property type="molecule type" value="Genomic_DNA"/>
</dbReference>
<evidence type="ECO:0000259" key="1">
    <source>
        <dbReference type="Pfam" id="PF19843"/>
    </source>
</evidence>
<dbReference type="Proteomes" id="UP000273119">
    <property type="component" value="Unassembled WGS sequence"/>
</dbReference>
<dbReference type="InterPro" id="IPR046281">
    <property type="entry name" value="DUF6318"/>
</dbReference>
<name>A0A496PF97_9MICC</name>
<protein>
    <recommendedName>
        <fullName evidence="1">DUF6318 domain-containing protein</fullName>
    </recommendedName>
</protein>
<accession>A0A496PF97</accession>
<reference evidence="2 3" key="1">
    <citation type="submission" date="2018-07" db="EMBL/GenBank/DDBJ databases">
        <title>Arthrobacter sp. nov., isolated from raw cow's milk with high bacterial count.</title>
        <authorList>
            <person name="Hahne J."/>
            <person name="Isele D."/>
            <person name="Lipski A."/>
        </authorList>
    </citation>
    <scope>NUCLEOTIDE SEQUENCE [LARGE SCALE GENOMIC DNA]</scope>
    <source>
        <strain evidence="2 3">JZ R-183</strain>
    </source>
</reference>
<dbReference type="Pfam" id="PF19843">
    <property type="entry name" value="DUF6318"/>
    <property type="match status" value="1"/>
</dbReference>
<comment type="caution">
    <text evidence="2">The sequence shown here is derived from an EMBL/GenBank/DDBJ whole genome shotgun (WGS) entry which is preliminary data.</text>
</comment>
<feature type="domain" description="DUF6318" evidence="1">
    <location>
        <begin position="2"/>
        <end position="141"/>
    </location>
</feature>
<organism evidence="2 3">
    <name type="scientific">Galactobacter caseinivorans</name>
    <dbReference type="NCBI Taxonomy" id="2676123"/>
    <lineage>
        <taxon>Bacteria</taxon>
        <taxon>Bacillati</taxon>
        <taxon>Actinomycetota</taxon>
        <taxon>Actinomycetes</taxon>
        <taxon>Micrococcales</taxon>
        <taxon>Micrococcaceae</taxon>
        <taxon>Galactobacter</taxon>
    </lineage>
</organism>
<proteinExistence type="predicted"/>
<dbReference type="AlphaFoldDB" id="A0A496PF97"/>
<sequence length="146" mass="16250">MPKPVLPALAKKKTFEGQKAFIKYWMETYNYAFDTGDTAPFGAVSAPDCKACKTITTGAKAMRMKNSAWRVGVRTDFDLSTAKQRPAVDGMQVIDVRATDQPGTFWTTTGESKSYKPIKGGTAQMRLWIEYIAGHWRTVDMRKIGG</sequence>
<keyword evidence="3" id="KW-1185">Reference proteome</keyword>